<feature type="region of interest" description="Disordered" evidence="1">
    <location>
        <begin position="1"/>
        <end position="49"/>
    </location>
</feature>
<reference evidence="2 3" key="1">
    <citation type="journal article" date="2012" name="Genome Biol.">
        <title>Genome and low-iron response of an oceanic diatom adapted to chronic iron limitation.</title>
        <authorList>
            <person name="Lommer M."/>
            <person name="Specht M."/>
            <person name="Roy A.S."/>
            <person name="Kraemer L."/>
            <person name="Andreson R."/>
            <person name="Gutowska M.A."/>
            <person name="Wolf J."/>
            <person name="Bergner S.V."/>
            <person name="Schilhabel M.B."/>
            <person name="Klostermeier U.C."/>
            <person name="Beiko R.G."/>
            <person name="Rosenstiel P."/>
            <person name="Hippler M."/>
            <person name="Laroche J."/>
        </authorList>
    </citation>
    <scope>NUCLEOTIDE SEQUENCE [LARGE SCALE GENOMIC DNA]</scope>
    <source>
        <strain evidence="2 3">CCMP1005</strain>
    </source>
</reference>
<accession>K0S1K9</accession>
<evidence type="ECO:0000313" key="2">
    <source>
        <dbReference type="EMBL" id="EJK54946.1"/>
    </source>
</evidence>
<dbReference type="Proteomes" id="UP000266841">
    <property type="component" value="Unassembled WGS sequence"/>
</dbReference>
<dbReference type="AlphaFoldDB" id="K0S1K9"/>
<feature type="non-terminal residue" evidence="2">
    <location>
        <position position="1"/>
    </location>
</feature>
<name>K0S1K9_THAOC</name>
<evidence type="ECO:0000256" key="1">
    <source>
        <dbReference type="SAM" id="MobiDB-lite"/>
    </source>
</evidence>
<dbReference type="EMBL" id="AGNL01035001">
    <property type="protein sequence ID" value="EJK54946.1"/>
    <property type="molecule type" value="Genomic_DNA"/>
</dbReference>
<evidence type="ECO:0000313" key="3">
    <source>
        <dbReference type="Proteomes" id="UP000266841"/>
    </source>
</evidence>
<sequence length="141" mass="15563">PRGVVPRAAGVPRARQLQQLHRLPGPRRRGAVRTEEGREGEEDEGGAAERAGVVRALLKLDALRHRTRDMLPPRKLPGGERRPRAGGFAGIYLPLLSGASEGIFMFEPEMTIIHSPKVGGLAAERGTYKKRIRRTKAKNYL</sequence>
<keyword evidence="3" id="KW-1185">Reference proteome</keyword>
<gene>
    <name evidence="2" type="ORF">THAOC_25379</name>
</gene>
<comment type="caution">
    <text evidence="2">The sequence shown here is derived from an EMBL/GenBank/DDBJ whole genome shotgun (WGS) entry which is preliminary data.</text>
</comment>
<protein>
    <submittedName>
        <fullName evidence="2">Uncharacterized protein</fullName>
    </submittedName>
</protein>
<organism evidence="2 3">
    <name type="scientific">Thalassiosira oceanica</name>
    <name type="common">Marine diatom</name>
    <dbReference type="NCBI Taxonomy" id="159749"/>
    <lineage>
        <taxon>Eukaryota</taxon>
        <taxon>Sar</taxon>
        <taxon>Stramenopiles</taxon>
        <taxon>Ochrophyta</taxon>
        <taxon>Bacillariophyta</taxon>
        <taxon>Coscinodiscophyceae</taxon>
        <taxon>Thalassiosirophycidae</taxon>
        <taxon>Thalassiosirales</taxon>
        <taxon>Thalassiosiraceae</taxon>
        <taxon>Thalassiosira</taxon>
    </lineage>
</organism>
<proteinExistence type="predicted"/>